<feature type="transmembrane region" description="Helical" evidence="1">
    <location>
        <begin position="43"/>
        <end position="64"/>
    </location>
</feature>
<evidence type="ECO:0000313" key="2">
    <source>
        <dbReference type="EMBL" id="MBW75925.1"/>
    </source>
</evidence>
<keyword evidence="1" id="KW-0812">Transmembrane</keyword>
<keyword evidence="1" id="KW-0472">Membrane</keyword>
<protein>
    <submittedName>
        <fullName evidence="2">Uncharacterized protein</fullName>
    </submittedName>
</protein>
<organism evidence="2">
    <name type="scientific">Anopheles darlingi</name>
    <name type="common">Mosquito</name>
    <dbReference type="NCBI Taxonomy" id="43151"/>
    <lineage>
        <taxon>Eukaryota</taxon>
        <taxon>Metazoa</taxon>
        <taxon>Ecdysozoa</taxon>
        <taxon>Arthropoda</taxon>
        <taxon>Hexapoda</taxon>
        <taxon>Insecta</taxon>
        <taxon>Pterygota</taxon>
        <taxon>Neoptera</taxon>
        <taxon>Endopterygota</taxon>
        <taxon>Diptera</taxon>
        <taxon>Nematocera</taxon>
        <taxon>Culicoidea</taxon>
        <taxon>Culicidae</taxon>
        <taxon>Anophelinae</taxon>
        <taxon>Anopheles</taxon>
    </lineage>
</organism>
<dbReference type="EMBL" id="GGFL01011747">
    <property type="protein sequence ID" value="MBW75925.1"/>
    <property type="molecule type" value="Transcribed_RNA"/>
</dbReference>
<dbReference type="AlphaFoldDB" id="A0A2M4DEH8"/>
<accession>A0A2M4DEH8</accession>
<evidence type="ECO:0000256" key="1">
    <source>
        <dbReference type="SAM" id="Phobius"/>
    </source>
</evidence>
<reference evidence="2" key="1">
    <citation type="submission" date="2018-01" db="EMBL/GenBank/DDBJ databases">
        <title>An insight into the sialome of Amazonian anophelines.</title>
        <authorList>
            <person name="Ribeiro J.M."/>
            <person name="Scarpassa V."/>
            <person name="Calvo E."/>
        </authorList>
    </citation>
    <scope>NUCLEOTIDE SEQUENCE</scope>
</reference>
<proteinExistence type="predicted"/>
<name>A0A2M4DEH8_ANODA</name>
<keyword evidence="1" id="KW-1133">Transmembrane helix</keyword>
<sequence length="82" mass="9399">MIFGWSRGAGASLLLRLVGWLVGWVEALDALFAFRGSASCIPLELHIFFFVIIIILISGSNTVAKRRWKEMHQQGRRQWRGR</sequence>